<reference evidence="3 4" key="1">
    <citation type="submission" date="2020-02" db="EMBL/GenBank/DDBJ databases">
        <title>A chromosome-scale genome assembly of the black bullhead catfish (Ameiurus melas).</title>
        <authorList>
            <person name="Wen M."/>
            <person name="Zham M."/>
            <person name="Cabau C."/>
            <person name="Klopp C."/>
            <person name="Donnadieu C."/>
            <person name="Roques C."/>
            <person name="Bouchez O."/>
            <person name="Lampietro C."/>
            <person name="Jouanno E."/>
            <person name="Herpin A."/>
            <person name="Louis A."/>
            <person name="Berthelot C."/>
            <person name="Parey E."/>
            <person name="Roest-Crollius H."/>
            <person name="Braasch I."/>
            <person name="Postlethwait J."/>
            <person name="Robinson-Rechavi M."/>
            <person name="Echchiki A."/>
            <person name="Begum T."/>
            <person name="Montfort J."/>
            <person name="Schartl M."/>
            <person name="Bobe J."/>
            <person name="Guiguen Y."/>
        </authorList>
    </citation>
    <scope>NUCLEOTIDE SEQUENCE [LARGE SCALE GENOMIC DNA]</scope>
    <source>
        <strain evidence="3">M_S1</strain>
        <tissue evidence="3">Blood</tissue>
    </source>
</reference>
<evidence type="ECO:0000313" key="4">
    <source>
        <dbReference type="Proteomes" id="UP000593565"/>
    </source>
</evidence>
<protein>
    <submittedName>
        <fullName evidence="3">Uncharacterized protein</fullName>
    </submittedName>
</protein>
<evidence type="ECO:0000256" key="1">
    <source>
        <dbReference type="SAM" id="Coils"/>
    </source>
</evidence>
<proteinExistence type="predicted"/>
<dbReference type="Proteomes" id="UP000593565">
    <property type="component" value="Unassembled WGS sequence"/>
</dbReference>
<evidence type="ECO:0000313" key="3">
    <source>
        <dbReference type="EMBL" id="KAF4075562.1"/>
    </source>
</evidence>
<accession>A0A7J5ZY67</accession>
<feature type="coiled-coil region" evidence="1">
    <location>
        <begin position="24"/>
        <end position="51"/>
    </location>
</feature>
<keyword evidence="1" id="KW-0175">Coiled coil</keyword>
<organism evidence="3 4">
    <name type="scientific">Ameiurus melas</name>
    <name type="common">Black bullhead</name>
    <name type="synonym">Silurus melas</name>
    <dbReference type="NCBI Taxonomy" id="219545"/>
    <lineage>
        <taxon>Eukaryota</taxon>
        <taxon>Metazoa</taxon>
        <taxon>Chordata</taxon>
        <taxon>Craniata</taxon>
        <taxon>Vertebrata</taxon>
        <taxon>Euteleostomi</taxon>
        <taxon>Actinopterygii</taxon>
        <taxon>Neopterygii</taxon>
        <taxon>Teleostei</taxon>
        <taxon>Ostariophysi</taxon>
        <taxon>Siluriformes</taxon>
        <taxon>Ictaluridae</taxon>
        <taxon>Ameiurus</taxon>
    </lineage>
</organism>
<name>A0A7J5ZY67_AMEME</name>
<evidence type="ECO:0000256" key="2">
    <source>
        <dbReference type="SAM" id="MobiDB-lite"/>
    </source>
</evidence>
<keyword evidence="4" id="KW-1185">Reference proteome</keyword>
<dbReference type="EMBL" id="JAAGNN010000021">
    <property type="protein sequence ID" value="KAF4075562.1"/>
    <property type="molecule type" value="Genomic_DNA"/>
</dbReference>
<gene>
    <name evidence="3" type="ORF">AMELA_G00235720</name>
</gene>
<feature type="region of interest" description="Disordered" evidence="2">
    <location>
        <begin position="163"/>
        <end position="187"/>
    </location>
</feature>
<comment type="caution">
    <text evidence="3">The sequence shown here is derived from an EMBL/GenBank/DDBJ whole genome shotgun (WGS) entry which is preliminary data.</text>
</comment>
<dbReference type="AlphaFoldDB" id="A0A7J5ZY67"/>
<sequence length="187" mass="20531">MSALRRTCQRSVGTELSLVDVGNMEDLLAQIRNLQQQVSSLQRELNRLSEERGLTGAEKQQTLHDRVGGLSVCETEPPSISTPDSVCELQELQEGVSEGEEAEPLQNGDEHTPLKVCSVKLMDCRTAPALNTHTTQEEASGAGDGQFNVSFLEKRWKRHGARPRLAENCEPSSTGSIKPRAVQFKCS</sequence>